<protein>
    <recommendedName>
        <fullName evidence="3">SMI1/KNR4 family protein</fullName>
    </recommendedName>
</protein>
<sequence length="202" mass="22786">MTLQDDIQYIQSLLNNFYSEYYAMGVAGEETSAAGVPPEMQAGKINDDGWVQWKILPPRITMDAILELEASFKIVLPDLFRAYLMAACQLFDQVHSQKYDQLIFMTDVPSNNPLGPLKGILTGWQSLIGAGYIPFAQWGDGWGPMCFDNQQRSDGDCPIVWMDHELLIPIGPEQCSERNNLTPLAQPLYDNTRDFLEDVFAI</sequence>
<accession>A0A517PI75</accession>
<name>A0A517PI75_9PLAN</name>
<organism evidence="1 2">
    <name type="scientific">Gimesia chilikensis</name>
    <dbReference type="NCBI Taxonomy" id="2605989"/>
    <lineage>
        <taxon>Bacteria</taxon>
        <taxon>Pseudomonadati</taxon>
        <taxon>Planctomycetota</taxon>
        <taxon>Planctomycetia</taxon>
        <taxon>Planctomycetales</taxon>
        <taxon>Planctomycetaceae</taxon>
        <taxon>Gimesia</taxon>
    </lineage>
</organism>
<evidence type="ECO:0000313" key="2">
    <source>
        <dbReference type="Proteomes" id="UP000320421"/>
    </source>
</evidence>
<dbReference type="OrthoDB" id="284056at2"/>
<reference evidence="1 2" key="1">
    <citation type="submission" date="2019-02" db="EMBL/GenBank/DDBJ databases">
        <title>Deep-cultivation of Planctomycetes and their phenomic and genomic characterization uncovers novel biology.</title>
        <authorList>
            <person name="Wiegand S."/>
            <person name="Jogler M."/>
            <person name="Boedeker C."/>
            <person name="Pinto D."/>
            <person name="Vollmers J."/>
            <person name="Rivas-Marin E."/>
            <person name="Kohn T."/>
            <person name="Peeters S.H."/>
            <person name="Heuer A."/>
            <person name="Rast P."/>
            <person name="Oberbeckmann S."/>
            <person name="Bunk B."/>
            <person name="Jeske O."/>
            <person name="Meyerdierks A."/>
            <person name="Storesund J.E."/>
            <person name="Kallscheuer N."/>
            <person name="Luecker S."/>
            <person name="Lage O.M."/>
            <person name="Pohl T."/>
            <person name="Merkel B.J."/>
            <person name="Hornburger P."/>
            <person name="Mueller R.-W."/>
            <person name="Bruemmer F."/>
            <person name="Labrenz M."/>
            <person name="Spormann A.M."/>
            <person name="Op den Camp H."/>
            <person name="Overmann J."/>
            <person name="Amann R."/>
            <person name="Jetten M.S.M."/>
            <person name="Mascher T."/>
            <person name="Medema M.H."/>
            <person name="Devos D.P."/>
            <person name="Kaster A.-K."/>
            <person name="Ovreas L."/>
            <person name="Rohde M."/>
            <person name="Galperin M.Y."/>
            <person name="Jogler C."/>
        </authorList>
    </citation>
    <scope>NUCLEOTIDE SEQUENCE [LARGE SCALE GENOMIC DNA]</scope>
    <source>
        <strain evidence="1 2">HG66A1</strain>
    </source>
</reference>
<dbReference type="SUPFAM" id="SSF160631">
    <property type="entry name" value="SMI1/KNR4-like"/>
    <property type="match status" value="1"/>
</dbReference>
<proteinExistence type="predicted"/>
<dbReference type="AlphaFoldDB" id="A0A517PI75"/>
<dbReference type="Gene3D" id="3.40.1580.10">
    <property type="entry name" value="SMI1/KNR4-like"/>
    <property type="match status" value="1"/>
</dbReference>
<dbReference type="InterPro" id="IPR037883">
    <property type="entry name" value="Knr4/Smi1-like_sf"/>
</dbReference>
<dbReference type="Proteomes" id="UP000320421">
    <property type="component" value="Chromosome"/>
</dbReference>
<dbReference type="RefSeq" id="WP_145180977.1">
    <property type="nucleotide sequence ID" value="NZ_CP036266.1"/>
</dbReference>
<dbReference type="EMBL" id="CP036266">
    <property type="protein sequence ID" value="QDT19076.1"/>
    <property type="molecule type" value="Genomic_DNA"/>
</dbReference>
<evidence type="ECO:0000313" key="1">
    <source>
        <dbReference type="EMBL" id="QDT19076.1"/>
    </source>
</evidence>
<gene>
    <name evidence="1" type="ORF">HG66A1_08400</name>
</gene>
<evidence type="ECO:0008006" key="3">
    <source>
        <dbReference type="Google" id="ProtNLM"/>
    </source>
</evidence>
<keyword evidence="2" id="KW-1185">Reference proteome</keyword>